<dbReference type="OrthoDB" id="489576at2"/>
<evidence type="ECO:0000313" key="1">
    <source>
        <dbReference type="EMBL" id="AFZ27078.1"/>
    </source>
</evidence>
<dbReference type="eggNOG" id="ENOG502ZA7J">
    <property type="taxonomic scope" value="Bacteria"/>
</dbReference>
<organism evidence="1 2">
    <name type="scientific">Cylindrospermum stagnale PCC 7417</name>
    <dbReference type="NCBI Taxonomy" id="56107"/>
    <lineage>
        <taxon>Bacteria</taxon>
        <taxon>Bacillati</taxon>
        <taxon>Cyanobacteriota</taxon>
        <taxon>Cyanophyceae</taxon>
        <taxon>Nostocales</taxon>
        <taxon>Nostocaceae</taxon>
        <taxon>Cylindrospermum</taxon>
    </lineage>
</organism>
<dbReference type="Proteomes" id="UP000010475">
    <property type="component" value="Chromosome"/>
</dbReference>
<dbReference type="EMBL" id="CP003642">
    <property type="protein sequence ID" value="AFZ27078.1"/>
    <property type="molecule type" value="Genomic_DNA"/>
</dbReference>
<name>K9X3R4_9NOST</name>
<dbReference type="KEGG" id="csg:Cylst_5028"/>
<protein>
    <submittedName>
        <fullName evidence="1">Uncharacterized protein</fullName>
    </submittedName>
</protein>
<sequence length="231" mass="26582">MQAKNIKERLKSLIEKASAIDPSLVKRLNQIYRWVKDVKPGSLNAKPYVILFLRQLINDAETRLDIKGSASEEEQQAYFAAMTPTEKYWYGELFPKWLTENDPNFLTWRRKLMAGDFSQEDATLINSITKFTKQRGGTVVQRYVADLAMATDIIVSSRQEQPLCIQLTSLSQEFSLEKSIEWEEKLVFWGIERGLFLSYNPGTTDFVNQIVNLALDNSDNIQTGIYLKLNL</sequence>
<proteinExistence type="predicted"/>
<dbReference type="STRING" id="56107.Cylst_5028"/>
<dbReference type="PATRIC" id="fig|56107.3.peg.5521"/>
<reference evidence="1 2" key="1">
    <citation type="submission" date="2012-06" db="EMBL/GenBank/DDBJ databases">
        <title>Finished chromosome of genome of Cylindrospermum stagnale PCC 7417.</title>
        <authorList>
            <consortium name="US DOE Joint Genome Institute"/>
            <person name="Gugger M."/>
            <person name="Coursin T."/>
            <person name="Rippka R."/>
            <person name="Tandeau De Marsac N."/>
            <person name="Huntemann M."/>
            <person name="Wei C.-L."/>
            <person name="Han J."/>
            <person name="Detter J.C."/>
            <person name="Han C."/>
            <person name="Tapia R."/>
            <person name="Chen A."/>
            <person name="Kyrpides N."/>
            <person name="Mavromatis K."/>
            <person name="Markowitz V."/>
            <person name="Szeto E."/>
            <person name="Ivanova N."/>
            <person name="Pagani I."/>
            <person name="Pati A."/>
            <person name="Goodwin L."/>
            <person name="Nordberg H.P."/>
            <person name="Cantor M.N."/>
            <person name="Hua S.X."/>
            <person name="Woyke T."/>
            <person name="Kerfeld C.A."/>
        </authorList>
    </citation>
    <scope>NUCLEOTIDE SEQUENCE [LARGE SCALE GENOMIC DNA]</scope>
    <source>
        <strain evidence="1 2">PCC 7417</strain>
    </source>
</reference>
<keyword evidence="2" id="KW-1185">Reference proteome</keyword>
<dbReference type="HOGENOM" id="CLU_1198194_0_0_3"/>
<accession>K9X3R4</accession>
<dbReference type="AlphaFoldDB" id="K9X3R4"/>
<gene>
    <name evidence="1" type="ORF">Cylst_5028</name>
</gene>
<dbReference type="RefSeq" id="WP_015210313.1">
    <property type="nucleotide sequence ID" value="NC_019757.1"/>
</dbReference>
<evidence type="ECO:0000313" key="2">
    <source>
        <dbReference type="Proteomes" id="UP000010475"/>
    </source>
</evidence>